<keyword evidence="1" id="KW-0732">Signal</keyword>
<evidence type="ECO:0000256" key="1">
    <source>
        <dbReference type="SAM" id="SignalP"/>
    </source>
</evidence>
<gene>
    <name evidence="2" type="ORF">SAMN05216361_0104</name>
</gene>
<dbReference type="AlphaFoldDB" id="A0A1M5SVE0"/>
<accession>A0A1M5SVE0</accession>
<evidence type="ECO:0000313" key="3">
    <source>
        <dbReference type="Proteomes" id="UP000184520"/>
    </source>
</evidence>
<dbReference type="Proteomes" id="UP000184520">
    <property type="component" value="Unassembled WGS sequence"/>
</dbReference>
<organism evidence="2 3">
    <name type="scientific">Marisediminitalea aggregata</name>
    <dbReference type="NCBI Taxonomy" id="634436"/>
    <lineage>
        <taxon>Bacteria</taxon>
        <taxon>Pseudomonadati</taxon>
        <taxon>Pseudomonadota</taxon>
        <taxon>Gammaproteobacteria</taxon>
        <taxon>Alteromonadales</taxon>
        <taxon>Alteromonadaceae</taxon>
        <taxon>Marisediminitalea</taxon>
    </lineage>
</organism>
<protein>
    <recommendedName>
        <fullName evidence="4">HEAT repeat-containing protein</fullName>
    </recommendedName>
</protein>
<evidence type="ECO:0000313" key="2">
    <source>
        <dbReference type="EMBL" id="SHH42455.1"/>
    </source>
</evidence>
<keyword evidence="3" id="KW-1185">Reference proteome</keyword>
<feature type="signal peptide" evidence="1">
    <location>
        <begin position="1"/>
        <end position="22"/>
    </location>
</feature>
<feature type="chain" id="PRO_5012545002" description="HEAT repeat-containing protein" evidence="1">
    <location>
        <begin position="23"/>
        <end position="256"/>
    </location>
</feature>
<reference evidence="3" key="1">
    <citation type="submission" date="2016-11" db="EMBL/GenBank/DDBJ databases">
        <authorList>
            <person name="Varghese N."/>
            <person name="Submissions S."/>
        </authorList>
    </citation>
    <scope>NUCLEOTIDE SEQUENCE [LARGE SCALE GENOMIC DNA]</scope>
    <source>
        <strain evidence="3">CGMCC 1.8995</strain>
    </source>
</reference>
<dbReference type="EMBL" id="FQWD01000012">
    <property type="protein sequence ID" value="SHH42455.1"/>
    <property type="molecule type" value="Genomic_DNA"/>
</dbReference>
<evidence type="ECO:0008006" key="4">
    <source>
        <dbReference type="Google" id="ProtNLM"/>
    </source>
</evidence>
<proteinExistence type="predicted"/>
<dbReference type="RefSeq" id="WP_084526796.1">
    <property type="nucleotide sequence ID" value="NZ_FQWD01000012.1"/>
</dbReference>
<name>A0A1M5SVE0_9ALTE</name>
<sequence>MKRSCGCILGTLMLFTGNNALAIENNAAVETENKVLQGFIKRQVSQSMSVGRAVRSITSHYPQEAETIVSVALDMYPDDYREIIHAAISAQPTATSKIVQIAIDKEVSSCPNIVQLAIEADPSYVDFVVGAAADSSPDELKDIVRVAVLTEPDSADTIVQTLTEEHPNELVDILTSAIQAVPVVGEYVVNALLAIFPEKAEDVVTTAVRESAGQREQVRKILETAHQAGVESEKLKEYALNGGAHEDDVKEAVAPK</sequence>